<dbReference type="Pfam" id="PF17207">
    <property type="entry name" value="MCM_OB"/>
    <property type="match status" value="1"/>
</dbReference>
<dbReference type="GO" id="GO:0031261">
    <property type="term" value="C:DNA replication preinitiation complex"/>
    <property type="evidence" value="ECO:0007669"/>
    <property type="project" value="UniProtKB-ARBA"/>
</dbReference>
<dbReference type="EMBL" id="MU128944">
    <property type="protein sequence ID" value="KAF9516038.1"/>
    <property type="molecule type" value="Genomic_DNA"/>
</dbReference>
<dbReference type="Proteomes" id="UP000886523">
    <property type="component" value="Unassembled WGS sequence"/>
</dbReference>
<dbReference type="InterPro" id="IPR033762">
    <property type="entry name" value="MCM_OB"/>
</dbReference>
<evidence type="ECO:0000259" key="17">
    <source>
        <dbReference type="PROSITE" id="PS50051"/>
    </source>
</evidence>
<name>A0A9P6DYU6_9AGAM</name>
<dbReference type="GO" id="GO:0043596">
    <property type="term" value="C:nuclear replication fork"/>
    <property type="evidence" value="ECO:0007669"/>
    <property type="project" value="UniProtKB-ARBA"/>
</dbReference>
<dbReference type="Pfam" id="PF14551">
    <property type="entry name" value="MCM_N"/>
    <property type="match status" value="1"/>
</dbReference>
<comment type="caution">
    <text evidence="18">The sequence shown here is derived from an EMBL/GenBank/DDBJ whole genome shotgun (WGS) entry which is preliminary data.</text>
</comment>
<dbReference type="Gene3D" id="3.40.50.300">
    <property type="entry name" value="P-loop containing nucleotide triphosphate hydrolases"/>
    <property type="match status" value="1"/>
</dbReference>
<dbReference type="PROSITE" id="PS00847">
    <property type="entry name" value="MCM_1"/>
    <property type="match status" value="1"/>
</dbReference>
<dbReference type="Gene3D" id="2.40.50.140">
    <property type="entry name" value="Nucleic acid-binding proteins"/>
    <property type="match status" value="1"/>
</dbReference>
<evidence type="ECO:0000256" key="14">
    <source>
        <dbReference type="RuleBase" id="RU004070"/>
    </source>
</evidence>
<feature type="region of interest" description="Disordered" evidence="16">
    <location>
        <begin position="453"/>
        <end position="474"/>
    </location>
</feature>
<evidence type="ECO:0000313" key="18">
    <source>
        <dbReference type="EMBL" id="KAF9516038.1"/>
    </source>
</evidence>
<dbReference type="GO" id="GO:0016787">
    <property type="term" value="F:hydrolase activity"/>
    <property type="evidence" value="ECO:0007669"/>
    <property type="project" value="UniProtKB-KW"/>
</dbReference>
<evidence type="ECO:0000256" key="6">
    <source>
        <dbReference type="ARBA" id="ARBA00022741"/>
    </source>
</evidence>
<keyword evidence="7 15" id="KW-0378">Hydrolase</keyword>
<dbReference type="PANTHER" id="PTHR11630">
    <property type="entry name" value="DNA REPLICATION LICENSING FACTOR MCM FAMILY MEMBER"/>
    <property type="match status" value="1"/>
</dbReference>
<keyword evidence="4" id="KW-0597">Phosphoprotein</keyword>
<dbReference type="Pfam" id="PF17855">
    <property type="entry name" value="MCM_lid"/>
    <property type="match status" value="1"/>
</dbReference>
<comment type="subcellular location">
    <subcellularLocation>
        <location evidence="1">Nucleus</location>
    </subcellularLocation>
</comment>
<comment type="catalytic activity">
    <reaction evidence="12 15">
        <text>ATP + H2O = ADP + phosphate + H(+)</text>
        <dbReference type="Rhea" id="RHEA:13065"/>
        <dbReference type="ChEBI" id="CHEBI:15377"/>
        <dbReference type="ChEBI" id="CHEBI:15378"/>
        <dbReference type="ChEBI" id="CHEBI:30616"/>
        <dbReference type="ChEBI" id="CHEBI:43474"/>
        <dbReference type="ChEBI" id="CHEBI:456216"/>
        <dbReference type="EC" id="3.6.4.12"/>
    </reaction>
</comment>
<dbReference type="EC" id="3.6.4.12" evidence="3 15"/>
<dbReference type="SUPFAM" id="SSF52540">
    <property type="entry name" value="P-loop containing nucleoside triphosphate hydrolases"/>
    <property type="match status" value="1"/>
</dbReference>
<dbReference type="AlphaFoldDB" id="A0A9P6DYU6"/>
<comment type="similarity">
    <text evidence="2 14">Belongs to the MCM family.</text>
</comment>
<sequence length="929" mass="101934">MSSPPPMSFPSSEPDGDVDMDDVVNTPVSRPHNRPLFVTPTPSRHGSQPFGGSVARRALGMPYSTPIQGIPGSGRGTPQRSRRGDIHPPSGSIVSPAFRARTQQNNRTDATSEADPLFPSSFPALSAQALPSDNADEAVKVIWGTNVSILESMSSFGDFLSHFKIKYRIAYDREHGSPWATLPNPEVGERLLYQDYLRKMRITTQTNLNLDAVNLAAYPPTRKLYTQLIKYPQELVPIMDQVLKDAILSLAEEDAEREDAGGMARDITREEIDDMAGRVYMVRPFGIPTINMRSLNPSDTDKLCSIKGLVIRATPVIPDMKSAFFRCLACSHTMQVEIDRGRIGEPQVCPREVCNQVGTMSLIHNRSNFADRQVIRLQETPDMVPDGQTPHTVSLCVYDELVDLAKPGDRVTVTGIFRSVPVRVNPRQRVIKSLFKTYIDIVHIQRGDSKRLGLDKSTRTGEGKTSGVAGGIGVGGDMEDELDTGVDGHLDENGVHLQAHSKTAVLEEELRQLSQREDLYELLARSLAPSIWEMDDVKKGILLQLFGGTNKSVEKGGGGGGPVIAGILTKSQILQYVHKIAPRGVFTSGKGSSAVGLTAYVTRDPDTKQLVLESGALVLSDGGVCCIDEFDKMSDSTRSVLHEVMEQQTVSIAKAGIITTLNARTSILAAANPVQSKYNPNWPIARNIDLPPTLISRFDLLYLVLDRVDEASDRKLAQHLVGLYLEDAPATGGQDVLPLETLTAYITYARANLNPVISEEAGNELVSAYVAMRKVGEDSRSSERRITATTRQLESLIRLSEAHARMRLSESVELGDVQEATRLMREAIRASATDPVTGLIDIDLLNTGTGQQQRRLRGDLKREVISFFDGIGGNRGVRWADALKQLSEQSSVGIDASEFSEIVRTLESEGILKIVGERDRRTIRRVRND</sequence>
<keyword evidence="5 15" id="KW-0235">DNA replication</keyword>
<dbReference type="Gene3D" id="2.20.28.10">
    <property type="match status" value="1"/>
</dbReference>
<comment type="subunit">
    <text evidence="15">Component of the MCM2-7 complex.</text>
</comment>
<dbReference type="InterPro" id="IPR008047">
    <property type="entry name" value="MCM_4"/>
</dbReference>
<keyword evidence="19" id="KW-1185">Reference proteome</keyword>
<dbReference type="GO" id="GO:0097373">
    <property type="term" value="C:MCM core complex"/>
    <property type="evidence" value="ECO:0007669"/>
    <property type="project" value="UniProtKB-ARBA"/>
</dbReference>
<evidence type="ECO:0000256" key="4">
    <source>
        <dbReference type="ARBA" id="ARBA00022553"/>
    </source>
</evidence>
<dbReference type="CDD" id="cd17755">
    <property type="entry name" value="MCM4"/>
    <property type="match status" value="1"/>
</dbReference>
<dbReference type="InterPro" id="IPR041562">
    <property type="entry name" value="MCM_lid"/>
</dbReference>
<dbReference type="GO" id="GO:0042555">
    <property type="term" value="C:MCM complex"/>
    <property type="evidence" value="ECO:0007669"/>
    <property type="project" value="UniProtKB-UniRule"/>
</dbReference>
<dbReference type="GO" id="GO:1902975">
    <property type="term" value="P:mitotic DNA replication initiation"/>
    <property type="evidence" value="ECO:0007669"/>
    <property type="project" value="TreeGrafter"/>
</dbReference>
<evidence type="ECO:0000256" key="10">
    <source>
        <dbReference type="ARBA" id="ARBA00023125"/>
    </source>
</evidence>
<dbReference type="GO" id="GO:0017116">
    <property type="term" value="F:single-stranded DNA helicase activity"/>
    <property type="evidence" value="ECO:0007669"/>
    <property type="project" value="TreeGrafter"/>
</dbReference>
<dbReference type="SMART" id="SM00350">
    <property type="entry name" value="MCM"/>
    <property type="match status" value="1"/>
</dbReference>
<feature type="compositionally biased region" description="Polar residues" evidence="16">
    <location>
        <begin position="101"/>
        <end position="111"/>
    </location>
</feature>
<dbReference type="FunFam" id="3.30.1640.10:FF:000011">
    <property type="entry name" value="DNA helicase"/>
    <property type="match status" value="1"/>
</dbReference>
<dbReference type="GO" id="GO:0000727">
    <property type="term" value="P:double-strand break repair via break-induced replication"/>
    <property type="evidence" value="ECO:0007669"/>
    <property type="project" value="TreeGrafter"/>
</dbReference>
<dbReference type="InterPro" id="IPR001208">
    <property type="entry name" value="MCM_dom"/>
</dbReference>
<evidence type="ECO:0000256" key="1">
    <source>
        <dbReference type="ARBA" id="ARBA00004123"/>
    </source>
</evidence>
<proteinExistence type="inferred from homology"/>
<dbReference type="InterPro" id="IPR027417">
    <property type="entry name" value="P-loop_NTPase"/>
</dbReference>
<dbReference type="GO" id="GO:0005524">
    <property type="term" value="F:ATP binding"/>
    <property type="evidence" value="ECO:0007669"/>
    <property type="project" value="UniProtKB-UniRule"/>
</dbReference>
<dbReference type="GO" id="GO:0003697">
    <property type="term" value="F:single-stranded DNA binding"/>
    <property type="evidence" value="ECO:0007669"/>
    <property type="project" value="TreeGrafter"/>
</dbReference>
<protein>
    <recommendedName>
        <fullName evidence="13 15">DNA replication licensing factor MCM4</fullName>
        <ecNumber evidence="3 15">3.6.4.12</ecNumber>
    </recommendedName>
</protein>
<reference evidence="18" key="1">
    <citation type="journal article" date="2020" name="Nat. Commun.">
        <title>Large-scale genome sequencing of mycorrhizal fungi provides insights into the early evolution of symbiotic traits.</title>
        <authorList>
            <person name="Miyauchi S."/>
            <person name="Kiss E."/>
            <person name="Kuo A."/>
            <person name="Drula E."/>
            <person name="Kohler A."/>
            <person name="Sanchez-Garcia M."/>
            <person name="Morin E."/>
            <person name="Andreopoulos B."/>
            <person name="Barry K.W."/>
            <person name="Bonito G."/>
            <person name="Buee M."/>
            <person name="Carver A."/>
            <person name="Chen C."/>
            <person name="Cichocki N."/>
            <person name="Clum A."/>
            <person name="Culley D."/>
            <person name="Crous P.W."/>
            <person name="Fauchery L."/>
            <person name="Girlanda M."/>
            <person name="Hayes R.D."/>
            <person name="Keri Z."/>
            <person name="LaButti K."/>
            <person name="Lipzen A."/>
            <person name="Lombard V."/>
            <person name="Magnuson J."/>
            <person name="Maillard F."/>
            <person name="Murat C."/>
            <person name="Nolan M."/>
            <person name="Ohm R.A."/>
            <person name="Pangilinan J."/>
            <person name="Pereira M.F."/>
            <person name="Perotto S."/>
            <person name="Peter M."/>
            <person name="Pfister S."/>
            <person name="Riley R."/>
            <person name="Sitrit Y."/>
            <person name="Stielow J.B."/>
            <person name="Szollosi G."/>
            <person name="Zifcakova L."/>
            <person name="Stursova M."/>
            <person name="Spatafora J.W."/>
            <person name="Tedersoo L."/>
            <person name="Vaario L.M."/>
            <person name="Yamada A."/>
            <person name="Yan M."/>
            <person name="Wang P."/>
            <person name="Xu J."/>
            <person name="Bruns T."/>
            <person name="Baldrian P."/>
            <person name="Vilgalys R."/>
            <person name="Dunand C."/>
            <person name="Henrissat B."/>
            <person name="Grigoriev I.V."/>
            <person name="Hibbett D."/>
            <person name="Nagy L.G."/>
            <person name="Martin F.M."/>
        </authorList>
    </citation>
    <scope>NUCLEOTIDE SEQUENCE</scope>
    <source>
        <strain evidence="18">UP504</strain>
    </source>
</reference>
<dbReference type="PROSITE" id="PS50051">
    <property type="entry name" value="MCM_2"/>
    <property type="match status" value="1"/>
</dbReference>
<evidence type="ECO:0000256" key="9">
    <source>
        <dbReference type="ARBA" id="ARBA00022840"/>
    </source>
</evidence>
<dbReference type="GO" id="GO:0006279">
    <property type="term" value="P:premeiotic DNA replication"/>
    <property type="evidence" value="ECO:0007669"/>
    <property type="project" value="UniProtKB-ARBA"/>
</dbReference>
<dbReference type="FunFam" id="3.40.50.300:FF:000217">
    <property type="entry name" value="DNA helicase"/>
    <property type="match status" value="1"/>
</dbReference>
<dbReference type="PRINTS" id="PR01657">
    <property type="entry name" value="MCMFAMILY"/>
</dbReference>
<dbReference type="GO" id="GO:0006271">
    <property type="term" value="P:DNA strand elongation involved in DNA replication"/>
    <property type="evidence" value="ECO:0007669"/>
    <property type="project" value="TreeGrafter"/>
</dbReference>
<evidence type="ECO:0000256" key="11">
    <source>
        <dbReference type="ARBA" id="ARBA00023242"/>
    </source>
</evidence>
<dbReference type="Pfam" id="PF21128">
    <property type="entry name" value="WHD_MCM4"/>
    <property type="match status" value="1"/>
</dbReference>
<evidence type="ECO:0000256" key="3">
    <source>
        <dbReference type="ARBA" id="ARBA00012551"/>
    </source>
</evidence>
<evidence type="ECO:0000313" key="19">
    <source>
        <dbReference type="Proteomes" id="UP000886523"/>
    </source>
</evidence>
<dbReference type="PRINTS" id="PR01660">
    <property type="entry name" value="MCMPROTEIN4"/>
</dbReference>
<gene>
    <name evidence="18" type="ORF">BS47DRAFT_1371864</name>
</gene>
<evidence type="ECO:0000256" key="16">
    <source>
        <dbReference type="SAM" id="MobiDB-lite"/>
    </source>
</evidence>
<dbReference type="InterPro" id="IPR012340">
    <property type="entry name" value="NA-bd_OB-fold"/>
</dbReference>
<keyword evidence="11 15" id="KW-0539">Nucleus</keyword>
<evidence type="ECO:0000256" key="8">
    <source>
        <dbReference type="ARBA" id="ARBA00022806"/>
    </source>
</evidence>
<feature type="region of interest" description="Disordered" evidence="16">
    <location>
        <begin position="1"/>
        <end position="115"/>
    </location>
</feature>
<keyword evidence="10 14" id="KW-0238">DNA-binding</keyword>
<evidence type="ECO:0000256" key="7">
    <source>
        <dbReference type="ARBA" id="ARBA00022801"/>
    </source>
</evidence>
<keyword evidence="8 15" id="KW-0347">Helicase</keyword>
<dbReference type="PANTHER" id="PTHR11630:SF66">
    <property type="entry name" value="DNA REPLICATION LICENSING FACTOR MCM4"/>
    <property type="match status" value="1"/>
</dbReference>
<comment type="function">
    <text evidence="15">Acts as component of the MCM2-7 complex (MCM complex) which is the replicative helicase essential for 'once per cell cycle' DNA replication initiation and elongation in eukaryotic cells. The active ATPase sites in the MCM2-7 ring are formed through the interaction surfaces of two neighboring subunits such that a critical structure of a conserved arginine finger motif is provided in trans relative to the ATP-binding site of the Walker A box of the adjacent subunit. The six ATPase active sites, however, are likely to contribute differentially to the complex helicase activity.</text>
</comment>
<dbReference type="InterPro" id="IPR027925">
    <property type="entry name" value="MCM_N"/>
</dbReference>
<organism evidence="18 19">
    <name type="scientific">Hydnum rufescens UP504</name>
    <dbReference type="NCBI Taxonomy" id="1448309"/>
    <lineage>
        <taxon>Eukaryota</taxon>
        <taxon>Fungi</taxon>
        <taxon>Dikarya</taxon>
        <taxon>Basidiomycota</taxon>
        <taxon>Agaricomycotina</taxon>
        <taxon>Agaricomycetes</taxon>
        <taxon>Cantharellales</taxon>
        <taxon>Hydnaceae</taxon>
        <taxon>Hydnum</taxon>
    </lineage>
</organism>
<feature type="compositionally biased region" description="Basic and acidic residues" evidence="16">
    <location>
        <begin position="453"/>
        <end position="462"/>
    </location>
</feature>
<evidence type="ECO:0000256" key="13">
    <source>
        <dbReference type="ARBA" id="ARBA00073498"/>
    </source>
</evidence>
<keyword evidence="9 14" id="KW-0067">ATP-binding</keyword>
<evidence type="ECO:0000256" key="5">
    <source>
        <dbReference type="ARBA" id="ARBA00022705"/>
    </source>
</evidence>
<evidence type="ECO:0000256" key="2">
    <source>
        <dbReference type="ARBA" id="ARBA00008010"/>
    </source>
</evidence>
<dbReference type="Pfam" id="PF00493">
    <property type="entry name" value="MCM"/>
    <property type="match status" value="1"/>
</dbReference>
<dbReference type="Gene3D" id="3.30.1640.10">
    <property type="entry name" value="mini-chromosome maintenance (MCM) complex, chain A, domain 1"/>
    <property type="match status" value="1"/>
</dbReference>
<dbReference type="GO" id="GO:0005656">
    <property type="term" value="C:nuclear pre-replicative complex"/>
    <property type="evidence" value="ECO:0007669"/>
    <property type="project" value="UniProtKB-ARBA"/>
</dbReference>
<dbReference type="FunFam" id="2.20.28.10:FF:000003">
    <property type="entry name" value="DNA helicase"/>
    <property type="match status" value="1"/>
</dbReference>
<accession>A0A9P6DYU6</accession>
<evidence type="ECO:0000256" key="12">
    <source>
        <dbReference type="ARBA" id="ARBA00047995"/>
    </source>
</evidence>
<evidence type="ECO:0000256" key="15">
    <source>
        <dbReference type="RuleBase" id="RU368062"/>
    </source>
</evidence>
<dbReference type="OrthoDB" id="10251574at2759"/>
<keyword evidence="6 14" id="KW-0547">Nucleotide-binding</keyword>
<dbReference type="SUPFAM" id="SSF50249">
    <property type="entry name" value="Nucleic acid-binding proteins"/>
    <property type="match status" value="1"/>
</dbReference>
<dbReference type="InterPro" id="IPR018525">
    <property type="entry name" value="MCM_CS"/>
</dbReference>
<feature type="domain" description="MCM C-terminal AAA(+) ATPase" evidence="17">
    <location>
        <begin position="519"/>
        <end position="720"/>
    </location>
</feature>
<dbReference type="InterPro" id="IPR031327">
    <property type="entry name" value="MCM"/>
</dbReference>